<gene>
    <name evidence="2" type="ORF">VF724_11070</name>
</gene>
<dbReference type="SUPFAM" id="SSF48576">
    <property type="entry name" value="Terpenoid synthases"/>
    <property type="match status" value="1"/>
</dbReference>
<organism evidence="2 3">
    <name type="scientific">Ferviditalea candida</name>
    <dbReference type="NCBI Taxonomy" id="3108399"/>
    <lineage>
        <taxon>Bacteria</taxon>
        <taxon>Bacillati</taxon>
        <taxon>Bacillota</taxon>
        <taxon>Bacilli</taxon>
        <taxon>Bacillales</taxon>
        <taxon>Paenibacillaceae</taxon>
        <taxon>Ferviditalea</taxon>
    </lineage>
</organism>
<dbReference type="Proteomes" id="UP001310386">
    <property type="component" value="Unassembled WGS sequence"/>
</dbReference>
<dbReference type="InterPro" id="IPR000092">
    <property type="entry name" value="Polyprenyl_synt"/>
</dbReference>
<dbReference type="EMBL" id="JAYJLD010000014">
    <property type="protein sequence ID" value="MEB3102203.1"/>
    <property type="molecule type" value="Genomic_DNA"/>
</dbReference>
<dbReference type="Pfam" id="PF00348">
    <property type="entry name" value="polyprenyl_synt"/>
    <property type="match status" value="1"/>
</dbReference>
<evidence type="ECO:0000256" key="1">
    <source>
        <dbReference type="RuleBase" id="RU004466"/>
    </source>
</evidence>
<dbReference type="InterPro" id="IPR033965">
    <property type="entry name" value="ComQ"/>
</dbReference>
<reference evidence="2" key="1">
    <citation type="submission" date="2023-12" db="EMBL/GenBank/DDBJ databases">
        <title>Fervidustalea candida gen. nov., sp. nov., a novel member of the family Paenibacillaceae isolated from a geothermal area.</title>
        <authorList>
            <person name="Li W.-J."/>
            <person name="Jiao J.-Y."/>
            <person name="Chen Y."/>
        </authorList>
    </citation>
    <scope>NUCLEOTIDE SEQUENCE</scope>
    <source>
        <strain evidence="2">SYSU GA230002</strain>
    </source>
</reference>
<evidence type="ECO:0000313" key="3">
    <source>
        <dbReference type="Proteomes" id="UP001310386"/>
    </source>
</evidence>
<proteinExistence type="inferred from homology"/>
<dbReference type="InterPro" id="IPR008949">
    <property type="entry name" value="Isoprenoid_synthase_dom_sf"/>
</dbReference>
<dbReference type="Gene3D" id="1.10.600.10">
    <property type="entry name" value="Farnesyl Diphosphate Synthase"/>
    <property type="match status" value="1"/>
</dbReference>
<dbReference type="SFLD" id="SFLDG01211">
    <property type="entry name" value="Competence_Regulatory_Protein"/>
    <property type="match status" value="1"/>
</dbReference>
<name>A0ABU5ZI67_9BACL</name>
<evidence type="ECO:0000313" key="2">
    <source>
        <dbReference type="EMBL" id="MEB3102203.1"/>
    </source>
</evidence>
<sequence length="312" mass="35610">MRDTVVEQMRDIVDRYMHHPKLNELVLECVQEKIGEQKVWSEHVLNCHFFLGGSSPYIERLAANLELIVLAGDILDDLQDQDHQQKVWLQAPPALALNAAVAMLTAAFGDISTLSAQHSELAENRVVEQVSRLLALSLNGQHGDLCNDMESEQGYLSMAAEKSGSLIRLAFMLGYAPLRQPDRTTIERLDQIAVNIGVMAQLENDLRDVLSFDEKNDLLGRKRTLPIQYLLRYSEEDLPLFKQYFEGAATRETFLESRTETLEFVRQSGCVEYTRAVQMLLFNETEELFMSIPGDPHWKSKFREDAFARFGR</sequence>
<dbReference type="RefSeq" id="WP_371754320.1">
    <property type="nucleotide sequence ID" value="NZ_JAYJLD010000014.1"/>
</dbReference>
<keyword evidence="1" id="KW-0808">Transferase</keyword>
<comment type="similarity">
    <text evidence="1">Belongs to the FPP/GGPP synthase family.</text>
</comment>
<protein>
    <submittedName>
        <fullName evidence="2">Polyprenyl synthetase family protein</fullName>
    </submittedName>
</protein>
<keyword evidence="3" id="KW-1185">Reference proteome</keyword>
<dbReference type="SFLD" id="SFLDS00005">
    <property type="entry name" value="Isoprenoid_Synthase_Type_I"/>
    <property type="match status" value="1"/>
</dbReference>
<comment type="caution">
    <text evidence="2">The sequence shown here is derived from an EMBL/GenBank/DDBJ whole genome shotgun (WGS) entry which is preliminary data.</text>
</comment>
<accession>A0ABU5ZI67</accession>